<evidence type="ECO:0000256" key="3">
    <source>
        <dbReference type="ARBA" id="ARBA00022692"/>
    </source>
</evidence>
<feature type="transmembrane region" description="Helical" evidence="6">
    <location>
        <begin position="21"/>
        <end position="42"/>
    </location>
</feature>
<dbReference type="PIRSF" id="PIRSF035875">
    <property type="entry name" value="RNase_BN"/>
    <property type="match status" value="1"/>
</dbReference>
<dbReference type="InterPro" id="IPR017039">
    <property type="entry name" value="Virul_fac_BrkB"/>
</dbReference>
<evidence type="ECO:0000256" key="1">
    <source>
        <dbReference type="ARBA" id="ARBA00004651"/>
    </source>
</evidence>
<accession>A0ABU0E7J3</accession>
<evidence type="ECO:0000256" key="2">
    <source>
        <dbReference type="ARBA" id="ARBA00022475"/>
    </source>
</evidence>
<feature type="transmembrane region" description="Helical" evidence="6">
    <location>
        <begin position="175"/>
        <end position="202"/>
    </location>
</feature>
<keyword evidence="3 6" id="KW-0812">Transmembrane</keyword>
<evidence type="ECO:0000256" key="4">
    <source>
        <dbReference type="ARBA" id="ARBA00022989"/>
    </source>
</evidence>
<name>A0ABU0E7J3_9FIRM</name>
<feature type="transmembrane region" description="Helical" evidence="6">
    <location>
        <begin position="116"/>
        <end position="139"/>
    </location>
</feature>
<proteinExistence type="predicted"/>
<keyword evidence="4 6" id="KW-1133">Transmembrane helix</keyword>
<keyword evidence="8" id="KW-1185">Reference proteome</keyword>
<feature type="transmembrane region" description="Helical" evidence="6">
    <location>
        <begin position="214"/>
        <end position="238"/>
    </location>
</feature>
<sequence>MKKLKLVFSEFSSFEGSLFRYSLSYSFLLALFPMLIVVVMLFNNSVLDIELLLEYLYRFIPESLIADFIDYITNRDYPNIVTLIVSLVLAFNLASRSIFSFMLISARKENYNIPKILIRMKSYVLFLLLVLSVTAIALAAGFFQYPLAVTLTVGLFIVFLLLYKMVTFEKRPSHYGIVGAVFSTAVIILLSQLLFTLINYLTSYQSVYGPMASLVIALLSIYVVSSVIYFGYCLNLVYGPSYPRREYKNDKLYNWVITQVQVLKKKIKVLIKWKQK</sequence>
<comment type="subcellular location">
    <subcellularLocation>
        <location evidence="1">Cell membrane</location>
        <topology evidence="1">Multi-pass membrane protein</topology>
    </subcellularLocation>
</comment>
<protein>
    <submittedName>
        <fullName evidence="7">Membrane protein</fullName>
    </submittedName>
</protein>
<dbReference type="Proteomes" id="UP001230220">
    <property type="component" value="Unassembled WGS sequence"/>
</dbReference>
<feature type="transmembrane region" description="Helical" evidence="6">
    <location>
        <begin position="80"/>
        <end position="104"/>
    </location>
</feature>
<dbReference type="RefSeq" id="WP_307410526.1">
    <property type="nucleotide sequence ID" value="NZ_JAUSUR010000007.1"/>
</dbReference>
<evidence type="ECO:0000256" key="6">
    <source>
        <dbReference type="SAM" id="Phobius"/>
    </source>
</evidence>
<feature type="transmembrane region" description="Helical" evidence="6">
    <location>
        <begin position="145"/>
        <end position="163"/>
    </location>
</feature>
<organism evidence="7 8">
    <name type="scientific">Breznakia pachnodae</name>
    <dbReference type="NCBI Taxonomy" id="265178"/>
    <lineage>
        <taxon>Bacteria</taxon>
        <taxon>Bacillati</taxon>
        <taxon>Bacillota</taxon>
        <taxon>Erysipelotrichia</taxon>
        <taxon>Erysipelotrichales</taxon>
        <taxon>Erysipelotrichaceae</taxon>
        <taxon>Breznakia</taxon>
    </lineage>
</organism>
<evidence type="ECO:0000313" key="7">
    <source>
        <dbReference type="EMBL" id="MDQ0362678.1"/>
    </source>
</evidence>
<reference evidence="7 8" key="1">
    <citation type="submission" date="2023-07" db="EMBL/GenBank/DDBJ databases">
        <title>Genomic Encyclopedia of Type Strains, Phase IV (KMG-IV): sequencing the most valuable type-strain genomes for metagenomic binning, comparative biology and taxonomic classification.</title>
        <authorList>
            <person name="Goeker M."/>
        </authorList>
    </citation>
    <scope>NUCLEOTIDE SEQUENCE [LARGE SCALE GENOMIC DNA]</scope>
    <source>
        <strain evidence="7 8">DSM 16784</strain>
    </source>
</reference>
<keyword evidence="5 6" id="KW-0472">Membrane</keyword>
<dbReference type="EMBL" id="JAUSUR010000007">
    <property type="protein sequence ID" value="MDQ0362678.1"/>
    <property type="molecule type" value="Genomic_DNA"/>
</dbReference>
<dbReference type="Pfam" id="PF03631">
    <property type="entry name" value="Virul_fac_BrkB"/>
    <property type="match status" value="1"/>
</dbReference>
<comment type="caution">
    <text evidence="7">The sequence shown here is derived from an EMBL/GenBank/DDBJ whole genome shotgun (WGS) entry which is preliminary data.</text>
</comment>
<keyword evidence="2" id="KW-1003">Cell membrane</keyword>
<gene>
    <name evidence="7" type="ORF">J2S15_003432</name>
</gene>
<evidence type="ECO:0000256" key="5">
    <source>
        <dbReference type="ARBA" id="ARBA00023136"/>
    </source>
</evidence>
<evidence type="ECO:0000313" key="8">
    <source>
        <dbReference type="Proteomes" id="UP001230220"/>
    </source>
</evidence>